<dbReference type="EMBL" id="BOMQ01000120">
    <property type="protein sequence ID" value="GIE54598.1"/>
    <property type="molecule type" value="Genomic_DNA"/>
</dbReference>
<evidence type="ECO:0000313" key="3">
    <source>
        <dbReference type="EMBL" id="GIE54598.1"/>
    </source>
</evidence>
<feature type="transmembrane region" description="Helical" evidence="2">
    <location>
        <begin position="127"/>
        <end position="144"/>
    </location>
</feature>
<protein>
    <submittedName>
        <fullName evidence="3">Membrane protein</fullName>
    </submittedName>
</protein>
<accession>A0A919JPJ9</accession>
<gene>
    <name evidence="3" type="ORF">Ani05nite_81320</name>
</gene>
<keyword evidence="4" id="KW-1185">Reference proteome</keyword>
<keyword evidence="2" id="KW-0812">Transmembrane</keyword>
<feature type="transmembrane region" description="Helical" evidence="2">
    <location>
        <begin position="156"/>
        <end position="181"/>
    </location>
</feature>
<feature type="transmembrane region" description="Helical" evidence="2">
    <location>
        <begin position="38"/>
        <end position="56"/>
    </location>
</feature>
<comment type="caution">
    <text evidence="3">The sequence shown here is derived from an EMBL/GenBank/DDBJ whole genome shotgun (WGS) entry which is preliminary data.</text>
</comment>
<dbReference type="Proteomes" id="UP000647172">
    <property type="component" value="Unassembled WGS sequence"/>
</dbReference>
<feature type="transmembrane region" description="Helical" evidence="2">
    <location>
        <begin position="98"/>
        <end position="120"/>
    </location>
</feature>
<keyword evidence="2" id="KW-1133">Transmembrane helix</keyword>
<evidence type="ECO:0000256" key="2">
    <source>
        <dbReference type="SAM" id="Phobius"/>
    </source>
</evidence>
<evidence type="ECO:0000313" key="4">
    <source>
        <dbReference type="Proteomes" id="UP000647172"/>
    </source>
</evidence>
<sequence>MDAMTAVQHPTTSKGQVPAERAGGTTVAETTRGRAVRFTLAGLRLALGWVFLWAFLDKMFGLGMATPAKGAWIDGGSPTKGFLGKAVAGPFEGVYHGIAGAAWADWLFMIGLVAIGTALILGVGLRVAAVAGSALLVLMWSAVLPPENNPFMDDHLIYAGVLVLIALTAAGDTLGLGKVWASLPIVKRLPWLK</sequence>
<feature type="region of interest" description="Disordered" evidence="1">
    <location>
        <begin position="1"/>
        <end position="26"/>
    </location>
</feature>
<name>A0A919JPJ9_9ACTN</name>
<proteinExistence type="predicted"/>
<evidence type="ECO:0000256" key="1">
    <source>
        <dbReference type="SAM" id="MobiDB-lite"/>
    </source>
</evidence>
<dbReference type="AlphaFoldDB" id="A0A919JPJ9"/>
<organism evidence="3 4">
    <name type="scientific">Actinoplanes nipponensis</name>
    <dbReference type="NCBI Taxonomy" id="135950"/>
    <lineage>
        <taxon>Bacteria</taxon>
        <taxon>Bacillati</taxon>
        <taxon>Actinomycetota</taxon>
        <taxon>Actinomycetes</taxon>
        <taxon>Micromonosporales</taxon>
        <taxon>Micromonosporaceae</taxon>
        <taxon>Actinoplanes</taxon>
    </lineage>
</organism>
<keyword evidence="2" id="KW-0472">Membrane</keyword>
<reference evidence="3" key="1">
    <citation type="submission" date="2021-01" db="EMBL/GenBank/DDBJ databases">
        <title>Whole genome shotgun sequence of Actinoplanes nipponensis NBRC 14063.</title>
        <authorList>
            <person name="Komaki H."/>
            <person name="Tamura T."/>
        </authorList>
    </citation>
    <scope>NUCLEOTIDE SEQUENCE</scope>
    <source>
        <strain evidence="3">NBRC 14063</strain>
    </source>
</reference>